<evidence type="ECO:0000259" key="2">
    <source>
        <dbReference type="SMART" id="SM00256"/>
    </source>
</evidence>
<dbReference type="STRING" id="51351.M4ETD7"/>
<dbReference type="Gramene" id="Bra032068.1">
    <property type="protein sequence ID" value="Bra032068.1-P"/>
    <property type="gene ID" value="Bra032068"/>
</dbReference>
<dbReference type="InterPro" id="IPR051304">
    <property type="entry name" value="SCF_F-box_domain"/>
</dbReference>
<dbReference type="InterPro" id="IPR005174">
    <property type="entry name" value="KIB1-4_b-propeller"/>
</dbReference>
<dbReference type="SUPFAM" id="SSF81383">
    <property type="entry name" value="F-box domain"/>
    <property type="match status" value="2"/>
</dbReference>
<dbReference type="Gene3D" id="1.20.1280.50">
    <property type="match status" value="2"/>
</dbReference>
<reference evidence="3 4" key="1">
    <citation type="journal article" date="2011" name="Nat. Genet.">
        <title>The genome of the mesopolyploid crop species Brassica rapa.</title>
        <authorList>
            <consortium name="Brassica rapa Genome Sequencing Project Consortium"/>
            <person name="Wang X."/>
            <person name="Wang H."/>
            <person name="Wang J."/>
            <person name="Sun R."/>
            <person name="Wu J."/>
            <person name="Liu S."/>
            <person name="Bai Y."/>
            <person name="Mun J.H."/>
            <person name="Bancroft I."/>
            <person name="Cheng F."/>
            <person name="Huang S."/>
            <person name="Li X."/>
            <person name="Hua W."/>
            <person name="Wang J."/>
            <person name="Wang X."/>
            <person name="Freeling M."/>
            <person name="Pires J.C."/>
            <person name="Paterson A.H."/>
            <person name="Chalhoub B."/>
            <person name="Wang B."/>
            <person name="Hayward A."/>
            <person name="Sharpe A.G."/>
            <person name="Park B.S."/>
            <person name="Weisshaar B."/>
            <person name="Liu B."/>
            <person name="Li B."/>
            <person name="Liu B."/>
            <person name="Tong C."/>
            <person name="Song C."/>
            <person name="Duran C."/>
            <person name="Peng C."/>
            <person name="Geng C."/>
            <person name="Koh C."/>
            <person name="Lin C."/>
            <person name="Edwards D."/>
            <person name="Mu D."/>
            <person name="Shen D."/>
            <person name="Soumpourou E."/>
            <person name="Li F."/>
            <person name="Fraser F."/>
            <person name="Conant G."/>
            <person name="Lassalle G."/>
            <person name="King G.J."/>
            <person name="Bonnema G."/>
            <person name="Tang H."/>
            <person name="Wang H."/>
            <person name="Belcram H."/>
            <person name="Zhou H."/>
            <person name="Hirakawa H."/>
            <person name="Abe H."/>
            <person name="Guo H."/>
            <person name="Wang H."/>
            <person name="Jin H."/>
            <person name="Parkin I.A."/>
            <person name="Batley J."/>
            <person name="Kim J.S."/>
            <person name="Just J."/>
            <person name="Li J."/>
            <person name="Xu J."/>
            <person name="Deng J."/>
            <person name="Kim J.A."/>
            <person name="Li J."/>
            <person name="Yu J."/>
            <person name="Meng J."/>
            <person name="Wang J."/>
            <person name="Min J."/>
            <person name="Poulain J."/>
            <person name="Wang J."/>
            <person name="Hatakeyama K."/>
            <person name="Wu K."/>
            <person name="Wang L."/>
            <person name="Fang L."/>
            <person name="Trick M."/>
            <person name="Links M.G."/>
            <person name="Zhao M."/>
            <person name="Jin M."/>
            <person name="Ramchiary N."/>
            <person name="Drou N."/>
            <person name="Berkman P.J."/>
            <person name="Cai Q."/>
            <person name="Huang Q."/>
            <person name="Li R."/>
            <person name="Tabata S."/>
            <person name="Cheng S."/>
            <person name="Zhang S."/>
            <person name="Zhang S."/>
            <person name="Huang S."/>
            <person name="Sato S."/>
            <person name="Sun S."/>
            <person name="Kwon S.J."/>
            <person name="Choi S.R."/>
            <person name="Lee T.H."/>
            <person name="Fan W."/>
            <person name="Zhao X."/>
            <person name="Tan X."/>
            <person name="Xu X."/>
            <person name="Wang Y."/>
            <person name="Qiu Y."/>
            <person name="Yin Y."/>
            <person name="Li Y."/>
            <person name="Du Y."/>
            <person name="Liao Y."/>
            <person name="Lim Y."/>
            <person name="Narusaka Y."/>
            <person name="Wang Y."/>
            <person name="Wang Z."/>
            <person name="Li Z."/>
            <person name="Wang Z."/>
            <person name="Xiong Z."/>
            <person name="Zhang Z."/>
        </authorList>
    </citation>
    <scope>NUCLEOTIDE SEQUENCE [LARGE SCALE GENOMIC DNA]</scope>
    <source>
        <strain evidence="3 4">cv. Chiifu-401-42</strain>
    </source>
</reference>
<evidence type="ECO:0000313" key="4">
    <source>
        <dbReference type="Proteomes" id="UP000011750"/>
    </source>
</evidence>
<organism evidence="3 4">
    <name type="scientific">Brassica campestris</name>
    <name type="common">Field mustard</name>
    <dbReference type="NCBI Taxonomy" id="3711"/>
    <lineage>
        <taxon>Eukaryota</taxon>
        <taxon>Viridiplantae</taxon>
        <taxon>Streptophyta</taxon>
        <taxon>Embryophyta</taxon>
        <taxon>Tracheophyta</taxon>
        <taxon>Spermatophyta</taxon>
        <taxon>Magnoliopsida</taxon>
        <taxon>eudicotyledons</taxon>
        <taxon>Gunneridae</taxon>
        <taxon>Pentapetalae</taxon>
        <taxon>rosids</taxon>
        <taxon>malvids</taxon>
        <taxon>Brassicales</taxon>
        <taxon>Brassicaceae</taxon>
        <taxon>Brassiceae</taxon>
        <taxon>Brassica</taxon>
    </lineage>
</organism>
<reference evidence="3" key="3">
    <citation type="submission" date="2023-03" db="UniProtKB">
        <authorList>
            <consortium name="EnsemblPlants"/>
        </authorList>
    </citation>
    <scope>IDENTIFICATION</scope>
    <source>
        <strain evidence="3">cv. Chiifu-401-42</strain>
    </source>
</reference>
<feature type="region of interest" description="Disordered" evidence="1">
    <location>
        <begin position="279"/>
        <end position="300"/>
    </location>
</feature>
<dbReference type="PANTHER" id="PTHR47123:SF16">
    <property type="entry name" value="F-BOX DOMAIN-CONTAINING PROTEIN"/>
    <property type="match status" value="1"/>
</dbReference>
<dbReference type="InParanoid" id="M4ETD7"/>
<keyword evidence="4" id="KW-1185">Reference proteome</keyword>
<accession>M4ETD7</accession>
<evidence type="ECO:0000256" key="1">
    <source>
        <dbReference type="SAM" id="MobiDB-lite"/>
    </source>
</evidence>
<name>M4ETD7_BRACM</name>
<sequence length="1336" mass="151371">MLTNRPRLDPIFMGEAKVHVEVRLDRPFPQRAALEDEDGSVFVVPTIGGSSHNFGTRFILCQFRITTRASDNEDGDANTDELKTKGVNLDDCFDVVHARAVCTLWRSILPFPSYLSRPSYSLPTLDNKGSWTLEKIPLFLFKPRAAESASSEYFLGGIGRYESEELPSPNQCSVKVEIPGSSDPRLMNMLDCQIFPSSWPSVQNMRLQRLSDATCDNLVTFSGRFYAIFNGDVFAFDPHFLELTPLKPLELLNCCSCNSLVPSGDDELFLVEKIIPPNGANMSEPTSEKEASSSSSSMVPDWTQLPEELLHIITEKLEHCFNVIHARSVCTSWRSTFPFPHSLLRPSYSLPAFGDFPYVSKGLCTLEKVPLFLFRVQTPAASPSEYFLGGVGRDVCVDHMELQYPIQFSVKIPGSEPTVLNIRNSQVFPLGHQYRIMGWDPESWTTKFKGVAFLPLNKEGEFVVLLNYTMDLLVLRSSEMRWMRLKKTSNAQCCHLVAFRGRFYATFINGDFFIFDPYTLKRTPFTPLPLLRSSKYLVQSGDDELLLVEKFNPFPDAEILDFNRFTCRVSRLDNEADKWVEITDLGDRVLFIRDSGNFCCSAKKLPDGCGVSGNSIVFTNTGYMTFAYKYGVHTGKEDDELNIWRFSRENRVTILNTSPMVAFKFQTVKSKQSVKMTEPATSSSSLPLDSVSKLSLSPSTNEITVSVVPDWSLLPEELLHVISKNLDDCFDALHARSVCTLWRSIFPFPSHLSRPSYTLPTLDNKGSWSLERIPLFLFRPRALAASEYFLGGIRRYEPEEEEEELSSPIQCSVKVEIPGSDPKLMKMNDCQILPLGHQYRMIGCNAKEYRNVVVLPLNQEGGGGGDFVVLLNFTKVLLVYRSTEMRWRRLHTQPFTTATCEELFTFRGKFCAIFISGDVFAFDPHLLGLTTLKPLELPNCGSCNDLVQSGDDELFLVEKIIPRNDDVLDFNRLALRVCRLVSSEKTVSVPDWSLLPVELLHIISKNLDDCFDALHARSVCTLWRSIFPFPSPLSRPSYTLPTLDNKGSWSLERIPLFLFRPRALAASEYFLGGIRRYEPEEEEEELSSPIQCSILPLGHQYRMIGCNAREYRNVVVLPLNQEGGGDFVVLLNFTRVIFVFRSAEMRWRRLQPFTEATCEELFTFRGKFYAIFISGEVFAFDPHFLELTPLKPLELPNCCSSNELVQSGDDELFLVETILPRNDDVLSFNRLTLRVCRLDVEAGQWAVVTDIGDCVLIIGDLGNVSFSAKELPDGCGVSGNSILYTHMPWNETYFYKYGVETGREEDDLNCWRFSRENLVTILSTSPVVTLRVERCV</sequence>
<dbReference type="Proteomes" id="UP000011750">
    <property type="component" value="Chromosome A04"/>
</dbReference>
<dbReference type="Pfam" id="PF03478">
    <property type="entry name" value="Beta-prop_KIB1-4"/>
    <property type="match status" value="3"/>
</dbReference>
<feature type="domain" description="F-box" evidence="2">
    <location>
        <begin position="714"/>
        <end position="754"/>
    </location>
</feature>
<feature type="domain" description="F-box" evidence="2">
    <location>
        <begin position="995"/>
        <end position="1036"/>
    </location>
</feature>
<dbReference type="EnsemblPlants" id="Bra032068.1">
    <property type="protein sequence ID" value="Bra032068.1-P"/>
    <property type="gene ID" value="Bra032068"/>
</dbReference>
<dbReference type="HOGENOM" id="CLU_258727_0_0_1"/>
<proteinExistence type="predicted"/>
<dbReference type="Pfam" id="PF00646">
    <property type="entry name" value="F-box"/>
    <property type="match status" value="3"/>
</dbReference>
<reference evidence="3 4" key="2">
    <citation type="journal article" date="2018" name="Hortic Res">
        <title>Improved Brassica rapa reference genome by single-molecule sequencing and chromosome conformation capture technologies.</title>
        <authorList>
            <person name="Zhang L."/>
            <person name="Cai X."/>
            <person name="Wu J."/>
            <person name="Liu M."/>
            <person name="Grob S."/>
            <person name="Cheng F."/>
            <person name="Liang J."/>
            <person name="Cai C."/>
            <person name="Liu Z."/>
            <person name="Liu B."/>
            <person name="Wang F."/>
            <person name="Li S."/>
            <person name="Liu F."/>
            <person name="Li X."/>
            <person name="Cheng L."/>
            <person name="Yang W."/>
            <person name="Li M.H."/>
            <person name="Grossniklaus U."/>
            <person name="Zheng H."/>
            <person name="Wang X."/>
        </authorList>
    </citation>
    <scope>NUCLEOTIDE SEQUENCE [LARGE SCALE GENOMIC DNA]</scope>
    <source>
        <strain evidence="3 4">cv. Chiifu-401-42</strain>
    </source>
</reference>
<dbReference type="InterPro" id="IPR001810">
    <property type="entry name" value="F-box_dom"/>
</dbReference>
<feature type="domain" description="F-box" evidence="2">
    <location>
        <begin position="305"/>
        <end position="347"/>
    </location>
</feature>
<protein>
    <recommendedName>
        <fullName evidence="2">F-box domain-containing protein</fullName>
    </recommendedName>
</protein>
<dbReference type="GO" id="GO:0016567">
    <property type="term" value="P:protein ubiquitination"/>
    <property type="evidence" value="ECO:0000318"/>
    <property type="project" value="GO_Central"/>
</dbReference>
<dbReference type="SMART" id="SM00256">
    <property type="entry name" value="FBOX"/>
    <property type="match status" value="3"/>
</dbReference>
<dbReference type="InterPro" id="IPR036047">
    <property type="entry name" value="F-box-like_dom_sf"/>
</dbReference>
<dbReference type="PANTHER" id="PTHR47123">
    <property type="entry name" value="F-BOX PROTEIN SKIP23"/>
    <property type="match status" value="1"/>
</dbReference>
<dbReference type="OMA" id="AASICEH"/>
<evidence type="ECO:0000313" key="3">
    <source>
        <dbReference type="EnsemblPlants" id="Bra032068.1-P"/>
    </source>
</evidence>